<dbReference type="EMBL" id="JACATH010000009">
    <property type="protein sequence ID" value="NWJ57654.1"/>
    <property type="molecule type" value="Genomic_DNA"/>
</dbReference>
<reference evidence="4" key="2">
    <citation type="submission" date="2020-06" db="EMBL/GenBank/DDBJ databases">
        <authorList>
            <person name="Wang Y."/>
        </authorList>
    </citation>
    <scope>NUCLEOTIDE SEQUENCE</scope>
    <source>
        <strain evidence="4">C4</strain>
        <strain evidence="2">L14</strain>
        <strain evidence="5">L15a</strain>
        <strain evidence="3">T1L11</strain>
        <strain evidence="6">T1L9</strain>
    </source>
</reference>
<dbReference type="Proteomes" id="UP000587702">
    <property type="component" value="Unassembled WGS sequence"/>
</dbReference>
<gene>
    <name evidence="6" type="ORF">HX840_04485</name>
    <name evidence="3" type="ORF">HX848_07410</name>
    <name evidence="4" type="ORF">HX850_02765</name>
    <name evidence="5" type="ORF">HX858_07900</name>
    <name evidence="2" type="ORF">HX860_04500</name>
</gene>
<dbReference type="PANTHER" id="PTHR43679">
    <property type="entry name" value="OCTANOYLTRANSFERASE LIPM-RELATED"/>
    <property type="match status" value="1"/>
</dbReference>
<evidence type="ECO:0000313" key="9">
    <source>
        <dbReference type="Proteomes" id="UP000568446"/>
    </source>
</evidence>
<dbReference type="InterPro" id="IPR004143">
    <property type="entry name" value="BPL_LPL_catalytic"/>
</dbReference>
<dbReference type="Pfam" id="PF21948">
    <property type="entry name" value="LplA-B_cat"/>
    <property type="match status" value="1"/>
</dbReference>
<evidence type="ECO:0000313" key="5">
    <source>
        <dbReference type="EMBL" id="NWJ57654.1"/>
    </source>
</evidence>
<proteinExistence type="predicted"/>
<dbReference type="Proteomes" id="UP000547822">
    <property type="component" value="Unassembled WGS sequence"/>
</dbReference>
<dbReference type="Proteomes" id="UP000575480">
    <property type="component" value="Unassembled WGS sequence"/>
</dbReference>
<name>A0A7K4MKS9_9ARCH</name>
<dbReference type="GO" id="GO:0016874">
    <property type="term" value="F:ligase activity"/>
    <property type="evidence" value="ECO:0007669"/>
    <property type="project" value="UniProtKB-KW"/>
</dbReference>
<evidence type="ECO:0000313" key="7">
    <source>
        <dbReference type="Proteomes" id="UP000547822"/>
    </source>
</evidence>
<keyword evidence="4" id="KW-0436">Ligase</keyword>
<accession>A0A7K4MKS9</accession>
<evidence type="ECO:0000313" key="4">
    <source>
        <dbReference type="EMBL" id="NWJ29821.1"/>
    </source>
</evidence>
<evidence type="ECO:0000259" key="1">
    <source>
        <dbReference type="PROSITE" id="PS51733"/>
    </source>
</evidence>
<reference evidence="7 8" key="1">
    <citation type="journal article" date="2019" name="Environ. Microbiol.">
        <title>Genomics insights into ecotype formation of ammonia-oxidizing archaea in the deep ocean.</title>
        <authorList>
            <person name="Wang Y."/>
            <person name="Huang J.M."/>
            <person name="Cui G.J."/>
            <person name="Nunoura T."/>
            <person name="Takaki Y."/>
            <person name="Li W.L."/>
            <person name="Li J."/>
            <person name="Gao Z.M."/>
            <person name="Takai K."/>
            <person name="Zhang A.Q."/>
            <person name="Stepanauskas R."/>
        </authorList>
    </citation>
    <scope>NUCLEOTIDE SEQUENCE [LARGE SCALE GENOMIC DNA]</scope>
    <source>
        <strain evidence="4 9">C4</strain>
        <strain evidence="2 11">L14</strain>
        <strain evidence="5 10">L15a</strain>
        <strain evidence="3 8">T1L11</strain>
        <strain evidence="6 7">T1L9</strain>
    </source>
</reference>
<evidence type="ECO:0000313" key="8">
    <source>
        <dbReference type="Proteomes" id="UP000563820"/>
    </source>
</evidence>
<evidence type="ECO:0000313" key="3">
    <source>
        <dbReference type="EMBL" id="NWJ29186.1"/>
    </source>
</evidence>
<dbReference type="AlphaFoldDB" id="A0A7K4MKS9"/>
<comment type="caution">
    <text evidence="4">The sequence shown here is derived from an EMBL/GenBank/DDBJ whole genome shotgun (WGS) entry which is preliminary data.</text>
</comment>
<dbReference type="CDD" id="cd16443">
    <property type="entry name" value="LplA"/>
    <property type="match status" value="1"/>
</dbReference>
<dbReference type="SUPFAM" id="SSF55681">
    <property type="entry name" value="Class II aaRS and biotin synthetases"/>
    <property type="match status" value="1"/>
</dbReference>
<dbReference type="PROSITE" id="PS51733">
    <property type="entry name" value="BPL_LPL_CATALYTIC"/>
    <property type="match status" value="1"/>
</dbReference>
<dbReference type="Proteomes" id="UP000563820">
    <property type="component" value="Unassembled WGS sequence"/>
</dbReference>
<dbReference type="Gene3D" id="3.30.930.10">
    <property type="entry name" value="Bira Bifunctional Protein, Domain 2"/>
    <property type="match status" value="1"/>
</dbReference>
<dbReference type="EMBL" id="JACATD010000004">
    <property type="protein sequence ID" value="NWK01145.1"/>
    <property type="molecule type" value="Genomic_DNA"/>
</dbReference>
<dbReference type="InterPro" id="IPR050664">
    <property type="entry name" value="Octanoyltrans_LipM/LipL"/>
</dbReference>
<dbReference type="PANTHER" id="PTHR43679:SF2">
    <property type="entry name" value="OCTANOYL-[GCVH]:PROTEIN N-OCTANOYLTRANSFERASE"/>
    <property type="match status" value="1"/>
</dbReference>
<evidence type="ECO:0000313" key="10">
    <source>
        <dbReference type="Proteomes" id="UP000575480"/>
    </source>
</evidence>
<dbReference type="EMBL" id="JACATE010000015">
    <property type="protein sequence ID" value="NWJ29186.1"/>
    <property type="molecule type" value="Genomic_DNA"/>
</dbReference>
<protein>
    <submittedName>
        <fullName evidence="4">Lipoate--protein ligase family protein</fullName>
    </submittedName>
</protein>
<dbReference type="EMBL" id="JACATK010000009">
    <property type="protein sequence ID" value="NWJ29821.1"/>
    <property type="molecule type" value="Genomic_DNA"/>
</dbReference>
<evidence type="ECO:0000313" key="6">
    <source>
        <dbReference type="EMBL" id="NWK01145.1"/>
    </source>
</evidence>
<feature type="domain" description="BPL/LPL catalytic" evidence="1">
    <location>
        <begin position="15"/>
        <end position="196"/>
    </location>
</feature>
<evidence type="ECO:0000313" key="2">
    <source>
        <dbReference type="EMBL" id="NWJ20314.1"/>
    </source>
</evidence>
<dbReference type="InterPro" id="IPR045864">
    <property type="entry name" value="aa-tRNA-synth_II/BPL/LPL"/>
</dbReference>
<dbReference type="Proteomes" id="UP000568446">
    <property type="component" value="Unassembled WGS sequence"/>
</dbReference>
<dbReference type="EMBL" id="JACATI010000004">
    <property type="protein sequence ID" value="NWJ20314.1"/>
    <property type="molecule type" value="Genomic_DNA"/>
</dbReference>
<sequence>MGPWNMAVDEFLLYNCKEPVLRIYGWSKPCISIGYFQNIDEVDYKKCNDMNVDVVRRITGGGAVFHDMELTYSFVTKNFPQSIMESYKEISEVIIQALKKLGLDAKFSPLNDVTVDGKKVCGNAQTRKNNVLLQHGTILLEVDIEKMFSLLNVPIEKISDKKISDVKNRVAGISKTFDQVSDALKSSARDVFRCDLVPFKLNQEELESCQKLMDEKFSSENWTFRR</sequence>
<evidence type="ECO:0000313" key="11">
    <source>
        <dbReference type="Proteomes" id="UP000587702"/>
    </source>
</evidence>
<organism evidence="4 9">
    <name type="scientific">Marine Group I thaumarchaeote</name>
    <dbReference type="NCBI Taxonomy" id="2511932"/>
    <lineage>
        <taxon>Archaea</taxon>
        <taxon>Nitrososphaerota</taxon>
        <taxon>Marine Group I</taxon>
    </lineage>
</organism>